<dbReference type="Proteomes" id="UP000258927">
    <property type="component" value="Plasmid pHL2708X3"/>
</dbReference>
<gene>
    <name evidence="1" type="ORF">MXMO3_03539</name>
</gene>
<dbReference type="RefSeq" id="WP_117396992.1">
    <property type="nucleotide sequence ID" value="NZ_CP021331.1"/>
</dbReference>
<name>A0A2R4MJ85_9HYPH</name>
<dbReference type="SUPFAM" id="SSF53335">
    <property type="entry name" value="S-adenosyl-L-methionine-dependent methyltransferases"/>
    <property type="match status" value="1"/>
</dbReference>
<dbReference type="EMBL" id="CP021331">
    <property type="protein sequence ID" value="AVX06042.1"/>
    <property type="molecule type" value="Genomic_DNA"/>
</dbReference>
<dbReference type="KEGG" id="mmyr:MXMO3_03539"/>
<evidence type="ECO:0000313" key="2">
    <source>
        <dbReference type="Proteomes" id="UP000258927"/>
    </source>
</evidence>
<accession>A0A2R4MJ85</accession>
<geneLocation type="plasmid" evidence="2">
    <name>phl2708x3</name>
</geneLocation>
<keyword evidence="2" id="KW-1185">Reference proteome</keyword>
<organism evidence="1 2">
    <name type="scientific">Maritalea myrionectae</name>
    <dbReference type="NCBI Taxonomy" id="454601"/>
    <lineage>
        <taxon>Bacteria</taxon>
        <taxon>Pseudomonadati</taxon>
        <taxon>Pseudomonadota</taxon>
        <taxon>Alphaproteobacteria</taxon>
        <taxon>Hyphomicrobiales</taxon>
        <taxon>Devosiaceae</taxon>
        <taxon>Maritalea</taxon>
    </lineage>
</organism>
<evidence type="ECO:0000313" key="1">
    <source>
        <dbReference type="EMBL" id="AVX06042.1"/>
    </source>
</evidence>
<dbReference type="InterPro" id="IPR029063">
    <property type="entry name" value="SAM-dependent_MTases_sf"/>
</dbReference>
<keyword evidence="1" id="KW-0614">Plasmid</keyword>
<sequence length="206" mass="22905">MKNKTKALWEKQDQHKGDRWRLFQAISAAVPASRVLYPGSYVDIAPSFVYDDVTYADMDKRAAAFFADVDGVKQIISDHNGNVNGRVAFDHGDYRALELEAESFDLLISLYAGFISEACGHLLRVGGKLLVNSSHGDAALAALDPRFELDAVVISTRGYYRATNRNLESYMVPKKAQTITVDSIKASGRGIAYTQSPFAYLFRRVR</sequence>
<proteinExistence type="predicted"/>
<dbReference type="AlphaFoldDB" id="A0A2R4MJ85"/>
<protein>
    <recommendedName>
        <fullName evidence="3">Methyltransferase type 11 domain-containing protein</fullName>
    </recommendedName>
</protein>
<evidence type="ECO:0008006" key="3">
    <source>
        <dbReference type="Google" id="ProtNLM"/>
    </source>
</evidence>
<reference evidence="1 2" key="1">
    <citation type="submission" date="2017-05" db="EMBL/GenBank/DDBJ databases">
        <title>Genome Analysis of Maritalea myrionectae HL2708#5.</title>
        <authorList>
            <consortium name="Cotde Inc.-PKNU"/>
            <person name="Jang D."/>
            <person name="Oh H.-M."/>
        </authorList>
    </citation>
    <scope>NUCLEOTIDE SEQUENCE [LARGE SCALE GENOMIC DNA]</scope>
    <source>
        <strain evidence="1 2">HL2708#5</strain>
        <plasmid evidence="2">phl2708x3</plasmid>
    </source>
</reference>